<dbReference type="Proteomes" id="UP001303046">
    <property type="component" value="Unassembled WGS sequence"/>
</dbReference>
<reference evidence="1 2" key="1">
    <citation type="submission" date="2023-08" db="EMBL/GenBank/DDBJ databases">
        <title>A Necator americanus chromosomal reference genome.</title>
        <authorList>
            <person name="Ilik V."/>
            <person name="Petrzelkova K.J."/>
            <person name="Pardy F."/>
            <person name="Fuh T."/>
            <person name="Niatou-Singa F.S."/>
            <person name="Gouil Q."/>
            <person name="Baker L."/>
            <person name="Ritchie M.E."/>
            <person name="Jex A.R."/>
            <person name="Gazzola D."/>
            <person name="Li H."/>
            <person name="Toshio Fujiwara R."/>
            <person name="Zhan B."/>
            <person name="Aroian R.V."/>
            <person name="Pafco B."/>
            <person name="Schwarz E.M."/>
        </authorList>
    </citation>
    <scope>NUCLEOTIDE SEQUENCE [LARGE SCALE GENOMIC DNA]</scope>
    <source>
        <strain evidence="1 2">Aroian</strain>
        <tissue evidence="1">Whole animal</tissue>
    </source>
</reference>
<evidence type="ECO:0008006" key="3">
    <source>
        <dbReference type="Google" id="ProtNLM"/>
    </source>
</evidence>
<evidence type="ECO:0000313" key="2">
    <source>
        <dbReference type="Proteomes" id="UP001303046"/>
    </source>
</evidence>
<sequence>MPLCLTTIDMKKAFDSVMTKMVTDPLYNQGVATLHTKILRELCNFTTEIPPFYNNVTIDVKVEVRQGDTISPKIFSATLENAMSGLDWDEKKRMLTVGSYIMKHQPRGMNAGQI</sequence>
<accession>A0ABR1EHF5</accession>
<proteinExistence type="predicted"/>
<gene>
    <name evidence="1" type="primary">Necator_chrX.g23179</name>
    <name evidence="1" type="ORF">RB195_023016</name>
</gene>
<protein>
    <recommendedName>
        <fullName evidence="3">Reverse transcriptase domain-containing protein</fullName>
    </recommendedName>
</protein>
<evidence type="ECO:0000313" key="1">
    <source>
        <dbReference type="EMBL" id="KAK6762140.1"/>
    </source>
</evidence>
<name>A0ABR1EHF5_NECAM</name>
<organism evidence="1 2">
    <name type="scientific">Necator americanus</name>
    <name type="common">Human hookworm</name>
    <dbReference type="NCBI Taxonomy" id="51031"/>
    <lineage>
        <taxon>Eukaryota</taxon>
        <taxon>Metazoa</taxon>
        <taxon>Ecdysozoa</taxon>
        <taxon>Nematoda</taxon>
        <taxon>Chromadorea</taxon>
        <taxon>Rhabditida</taxon>
        <taxon>Rhabditina</taxon>
        <taxon>Rhabditomorpha</taxon>
        <taxon>Strongyloidea</taxon>
        <taxon>Ancylostomatidae</taxon>
        <taxon>Bunostominae</taxon>
        <taxon>Necator</taxon>
    </lineage>
</organism>
<comment type="caution">
    <text evidence="1">The sequence shown here is derived from an EMBL/GenBank/DDBJ whole genome shotgun (WGS) entry which is preliminary data.</text>
</comment>
<dbReference type="EMBL" id="JAVFWL010000006">
    <property type="protein sequence ID" value="KAK6762140.1"/>
    <property type="molecule type" value="Genomic_DNA"/>
</dbReference>
<keyword evidence="2" id="KW-1185">Reference proteome</keyword>